<evidence type="ECO:0000313" key="2">
    <source>
        <dbReference type="EMBL" id="KAK7065370.1"/>
    </source>
</evidence>
<keyword evidence="1" id="KW-0472">Membrane</keyword>
<keyword evidence="3" id="KW-1185">Reference proteome</keyword>
<evidence type="ECO:0000256" key="1">
    <source>
        <dbReference type="SAM" id="Phobius"/>
    </source>
</evidence>
<keyword evidence="1" id="KW-1133">Transmembrane helix</keyword>
<reference evidence="2 3" key="1">
    <citation type="submission" date="2023-11" db="EMBL/GenBank/DDBJ databases">
        <title>Halocaridina rubra genome assembly.</title>
        <authorList>
            <person name="Smith C."/>
        </authorList>
    </citation>
    <scope>NUCLEOTIDE SEQUENCE [LARGE SCALE GENOMIC DNA]</scope>
    <source>
        <strain evidence="2">EP-1</strain>
        <tissue evidence="2">Whole</tissue>
    </source>
</reference>
<accession>A0AAN8WFI0</accession>
<name>A0AAN8WFI0_HALRR</name>
<dbReference type="AlphaFoldDB" id="A0AAN8WFI0"/>
<dbReference type="EMBL" id="JAXCGZ010020800">
    <property type="protein sequence ID" value="KAK7065370.1"/>
    <property type="molecule type" value="Genomic_DNA"/>
</dbReference>
<proteinExistence type="predicted"/>
<sequence>MQIAKTGSSTQANIAWRRAPHVGYHVSRYILFPIQLANLISRIKNSENPNREIDSGSHPCTKNSPEKLIFLMASLEYIILTFGLIPPDVVPSEMVNNWYFSQGTTVSITHLSFFSVDSFKYLMDIG</sequence>
<dbReference type="Proteomes" id="UP001381693">
    <property type="component" value="Unassembled WGS sequence"/>
</dbReference>
<protein>
    <submittedName>
        <fullName evidence="2">Uncharacterized protein</fullName>
    </submittedName>
</protein>
<gene>
    <name evidence="2" type="ORF">SK128_020743</name>
</gene>
<feature type="transmembrane region" description="Helical" evidence="1">
    <location>
        <begin position="68"/>
        <end position="86"/>
    </location>
</feature>
<keyword evidence="1" id="KW-0812">Transmembrane</keyword>
<comment type="caution">
    <text evidence="2">The sequence shown here is derived from an EMBL/GenBank/DDBJ whole genome shotgun (WGS) entry which is preliminary data.</text>
</comment>
<organism evidence="2 3">
    <name type="scientific">Halocaridina rubra</name>
    <name type="common">Hawaiian red shrimp</name>
    <dbReference type="NCBI Taxonomy" id="373956"/>
    <lineage>
        <taxon>Eukaryota</taxon>
        <taxon>Metazoa</taxon>
        <taxon>Ecdysozoa</taxon>
        <taxon>Arthropoda</taxon>
        <taxon>Crustacea</taxon>
        <taxon>Multicrustacea</taxon>
        <taxon>Malacostraca</taxon>
        <taxon>Eumalacostraca</taxon>
        <taxon>Eucarida</taxon>
        <taxon>Decapoda</taxon>
        <taxon>Pleocyemata</taxon>
        <taxon>Caridea</taxon>
        <taxon>Atyoidea</taxon>
        <taxon>Atyidae</taxon>
        <taxon>Halocaridina</taxon>
    </lineage>
</organism>
<evidence type="ECO:0000313" key="3">
    <source>
        <dbReference type="Proteomes" id="UP001381693"/>
    </source>
</evidence>